<evidence type="ECO:0000256" key="4">
    <source>
        <dbReference type="SAM" id="SignalP"/>
    </source>
</evidence>
<dbReference type="Proteomes" id="UP000286934">
    <property type="component" value="Unassembled WGS sequence"/>
</dbReference>
<name>A0A432WUE8_9GAMM</name>
<proteinExistence type="inferred from homology"/>
<dbReference type="InterPro" id="IPR007428">
    <property type="entry name" value="MlaA"/>
</dbReference>
<dbReference type="Pfam" id="PF04333">
    <property type="entry name" value="MlaA"/>
    <property type="match status" value="1"/>
</dbReference>
<sequence length="287" mass="32024">MRYGFLHGLKLSVAAAALALLVACSQTPEASATPPPNETAPVQENEFDFSDPRDPLEDLNRQSWQLTRDVLDPYIISPAASAYGTTPKPVRRGLYNVTENITEPASIVNNLLQRKPKAAAISAGRFVMNSTFGVFGFFDVATKMGVVQEKESFGETLAVYGVPDGPFIMLPGIGPTVIIDRGGDTVDDLIWVARLFSLPMSVAQLTIRGLEHRLELRELEPMLENSIDEYAFVREAYFSYWLDKVYDGNPPLDYQYDDLDDWDDDWDDGWDNNSEPAEDTTESEIIE</sequence>
<dbReference type="PROSITE" id="PS51257">
    <property type="entry name" value="PROKAR_LIPOPROTEIN"/>
    <property type="match status" value="1"/>
</dbReference>
<gene>
    <name evidence="5" type="ORF">CWE13_05305</name>
</gene>
<reference evidence="6" key="1">
    <citation type="journal article" date="2018" name="Front. Microbiol.">
        <title>Genome-Based Analysis Reveals the Taxonomy and Diversity of the Family Idiomarinaceae.</title>
        <authorList>
            <person name="Liu Y."/>
            <person name="Lai Q."/>
            <person name="Shao Z."/>
        </authorList>
    </citation>
    <scope>NUCLEOTIDE SEQUENCE [LARGE SCALE GENOMIC DNA]</scope>
    <source>
        <strain evidence="6">AIS</strain>
    </source>
</reference>
<comment type="similarity">
    <text evidence="1">Belongs to the MlaA family.</text>
</comment>
<dbReference type="AlphaFoldDB" id="A0A432WUE8"/>
<comment type="caution">
    <text evidence="5">The sequence shown here is derived from an EMBL/GenBank/DDBJ whole genome shotgun (WGS) entry which is preliminary data.</text>
</comment>
<feature type="chain" id="PRO_5019126847" description="ABC transporter" evidence="4">
    <location>
        <begin position="33"/>
        <end position="287"/>
    </location>
</feature>
<dbReference type="OrthoDB" id="9785326at2"/>
<organism evidence="5 6">
    <name type="scientific">Aliidiomarina shirensis</name>
    <dbReference type="NCBI Taxonomy" id="1048642"/>
    <lineage>
        <taxon>Bacteria</taxon>
        <taxon>Pseudomonadati</taxon>
        <taxon>Pseudomonadota</taxon>
        <taxon>Gammaproteobacteria</taxon>
        <taxon>Alteromonadales</taxon>
        <taxon>Idiomarinaceae</taxon>
        <taxon>Aliidiomarina</taxon>
    </lineage>
</organism>
<dbReference type="PANTHER" id="PTHR30035:SF3">
    <property type="entry name" value="INTERMEMBRANE PHOSPHOLIPID TRANSPORT SYSTEM LIPOPROTEIN MLAA"/>
    <property type="match status" value="1"/>
</dbReference>
<feature type="region of interest" description="Disordered" evidence="3">
    <location>
        <begin position="28"/>
        <end position="52"/>
    </location>
</feature>
<feature type="signal peptide" evidence="4">
    <location>
        <begin position="1"/>
        <end position="32"/>
    </location>
</feature>
<dbReference type="PRINTS" id="PR01805">
    <property type="entry name" value="VACJLIPOPROT"/>
</dbReference>
<evidence type="ECO:0000313" key="6">
    <source>
        <dbReference type="Proteomes" id="UP000286934"/>
    </source>
</evidence>
<dbReference type="GO" id="GO:0016020">
    <property type="term" value="C:membrane"/>
    <property type="evidence" value="ECO:0007669"/>
    <property type="project" value="InterPro"/>
</dbReference>
<evidence type="ECO:0000256" key="1">
    <source>
        <dbReference type="ARBA" id="ARBA00010634"/>
    </source>
</evidence>
<evidence type="ECO:0008006" key="7">
    <source>
        <dbReference type="Google" id="ProtNLM"/>
    </source>
</evidence>
<dbReference type="EMBL" id="PIPP01000002">
    <property type="protein sequence ID" value="RUO37377.1"/>
    <property type="molecule type" value="Genomic_DNA"/>
</dbReference>
<evidence type="ECO:0000256" key="3">
    <source>
        <dbReference type="SAM" id="MobiDB-lite"/>
    </source>
</evidence>
<evidence type="ECO:0000313" key="5">
    <source>
        <dbReference type="EMBL" id="RUO37377.1"/>
    </source>
</evidence>
<dbReference type="RefSeq" id="WP_126806558.1">
    <property type="nucleotide sequence ID" value="NZ_PIPP01000002.1"/>
</dbReference>
<keyword evidence="2 4" id="KW-0732">Signal</keyword>
<feature type="region of interest" description="Disordered" evidence="3">
    <location>
        <begin position="265"/>
        <end position="287"/>
    </location>
</feature>
<dbReference type="PANTHER" id="PTHR30035">
    <property type="entry name" value="LIPOPROTEIN VACJ-RELATED"/>
    <property type="match status" value="1"/>
</dbReference>
<protein>
    <recommendedName>
        <fullName evidence="7">ABC transporter</fullName>
    </recommendedName>
</protein>
<keyword evidence="6" id="KW-1185">Reference proteome</keyword>
<accession>A0A432WUE8</accession>
<dbReference type="GO" id="GO:0120010">
    <property type="term" value="P:intermembrane phospholipid transfer"/>
    <property type="evidence" value="ECO:0007669"/>
    <property type="project" value="TreeGrafter"/>
</dbReference>
<evidence type="ECO:0000256" key="2">
    <source>
        <dbReference type="ARBA" id="ARBA00022729"/>
    </source>
</evidence>